<dbReference type="InterPro" id="IPR036388">
    <property type="entry name" value="WH-like_DNA-bd_sf"/>
</dbReference>
<dbReference type="Proteomes" id="UP001206924">
    <property type="component" value="Unassembled WGS sequence"/>
</dbReference>
<dbReference type="SMART" id="SM00347">
    <property type="entry name" value="HTH_MARR"/>
    <property type="match status" value="1"/>
</dbReference>
<comment type="caution">
    <text evidence="2">The sequence shown here is derived from an EMBL/GenBank/DDBJ whole genome shotgun (WGS) entry which is preliminary data.</text>
</comment>
<gene>
    <name evidence="2" type="ORF">NNX28_00175</name>
</gene>
<organism evidence="2 3">
    <name type="scientific">Arthrobacter jinronghuae</name>
    <dbReference type="NCBI Taxonomy" id="2964609"/>
    <lineage>
        <taxon>Bacteria</taxon>
        <taxon>Bacillati</taxon>
        <taxon>Actinomycetota</taxon>
        <taxon>Actinomycetes</taxon>
        <taxon>Micrococcales</taxon>
        <taxon>Micrococcaceae</taxon>
        <taxon>Arthrobacter</taxon>
    </lineage>
</organism>
<name>A0ABT1NL20_9MICC</name>
<dbReference type="PANTHER" id="PTHR33164:SF43">
    <property type="entry name" value="HTH-TYPE TRANSCRIPTIONAL REPRESSOR YETL"/>
    <property type="match status" value="1"/>
</dbReference>
<dbReference type="PROSITE" id="PS50995">
    <property type="entry name" value="HTH_MARR_2"/>
    <property type="match status" value="1"/>
</dbReference>
<dbReference type="SUPFAM" id="SSF46785">
    <property type="entry name" value="Winged helix' DNA-binding domain"/>
    <property type="match status" value="1"/>
</dbReference>
<feature type="domain" description="HTH marR-type" evidence="1">
    <location>
        <begin position="18"/>
        <end position="152"/>
    </location>
</feature>
<evidence type="ECO:0000313" key="2">
    <source>
        <dbReference type="EMBL" id="MCQ1948345.1"/>
    </source>
</evidence>
<sequence length="161" mass="17907">MSLPPSRDSATENSARRRLPVGQLLVRLLAEFRRELLEEADLRGYGDLRPAHLQITGNIGTKGIRLTALAARAQLSLAATSELVNELQALGYLMRVPDPADARAKLILPTPRGLQMLSEASDKVRELEHLWGTYAGEQHFEAAMWTLQDILDATRRRAGNR</sequence>
<dbReference type="Pfam" id="PF12802">
    <property type="entry name" value="MarR_2"/>
    <property type="match status" value="1"/>
</dbReference>
<protein>
    <submittedName>
        <fullName evidence="2">MarR family transcriptional regulator</fullName>
    </submittedName>
</protein>
<dbReference type="EMBL" id="JANFLP010000001">
    <property type="protein sequence ID" value="MCQ1948345.1"/>
    <property type="molecule type" value="Genomic_DNA"/>
</dbReference>
<dbReference type="InterPro" id="IPR039422">
    <property type="entry name" value="MarR/SlyA-like"/>
</dbReference>
<dbReference type="InterPro" id="IPR036390">
    <property type="entry name" value="WH_DNA-bd_sf"/>
</dbReference>
<dbReference type="InterPro" id="IPR000835">
    <property type="entry name" value="HTH_MarR-typ"/>
</dbReference>
<dbReference type="RefSeq" id="WP_255864388.1">
    <property type="nucleotide sequence ID" value="NZ_CP104263.1"/>
</dbReference>
<evidence type="ECO:0000259" key="1">
    <source>
        <dbReference type="PROSITE" id="PS50995"/>
    </source>
</evidence>
<reference evidence="2 3" key="1">
    <citation type="submission" date="2022-07" db="EMBL/GenBank/DDBJ databases">
        <title>Novel species in genus Arthrobacter.</title>
        <authorList>
            <person name="Liu Y."/>
        </authorList>
    </citation>
    <scope>NUCLEOTIDE SEQUENCE [LARGE SCALE GENOMIC DNA]</scope>
    <source>
        <strain evidence="3">zg-Y859</strain>
    </source>
</reference>
<dbReference type="PANTHER" id="PTHR33164">
    <property type="entry name" value="TRANSCRIPTIONAL REGULATOR, MARR FAMILY"/>
    <property type="match status" value="1"/>
</dbReference>
<keyword evidence="3" id="KW-1185">Reference proteome</keyword>
<evidence type="ECO:0000313" key="3">
    <source>
        <dbReference type="Proteomes" id="UP001206924"/>
    </source>
</evidence>
<proteinExistence type="predicted"/>
<accession>A0ABT1NL20</accession>
<dbReference type="Gene3D" id="1.10.10.10">
    <property type="entry name" value="Winged helix-like DNA-binding domain superfamily/Winged helix DNA-binding domain"/>
    <property type="match status" value="1"/>
</dbReference>